<dbReference type="PRINTS" id="PR00412">
    <property type="entry name" value="EPOXHYDRLASE"/>
</dbReference>
<evidence type="ECO:0000313" key="3">
    <source>
        <dbReference type="Proteomes" id="UP000054770"/>
    </source>
</evidence>
<dbReference type="EMBL" id="FCON02000035">
    <property type="protein sequence ID" value="SAL64401.1"/>
    <property type="molecule type" value="Genomic_DNA"/>
</dbReference>
<name>A0A158J7V9_9BURK</name>
<dbReference type="InterPro" id="IPR029058">
    <property type="entry name" value="AB_hydrolase_fold"/>
</dbReference>
<dbReference type="PANTHER" id="PTHR43194:SF2">
    <property type="entry name" value="PEROXISOMAL MEMBRANE PROTEIN LPX1"/>
    <property type="match status" value="1"/>
</dbReference>
<protein>
    <submittedName>
        <fullName evidence="2">Alpha/beta hydrolase fold protein</fullName>
    </submittedName>
</protein>
<proteinExistence type="predicted"/>
<evidence type="ECO:0000259" key="1">
    <source>
        <dbReference type="Pfam" id="PF00561"/>
    </source>
</evidence>
<dbReference type="OrthoDB" id="5380819at2"/>
<evidence type="ECO:0000313" key="2">
    <source>
        <dbReference type="EMBL" id="SAL64401.1"/>
    </source>
</evidence>
<gene>
    <name evidence="2" type="ORF">AWB68_03507</name>
</gene>
<comment type="caution">
    <text evidence="2">The sequence shown here is derived from an EMBL/GenBank/DDBJ whole genome shotgun (WGS) entry which is preliminary data.</text>
</comment>
<dbReference type="Proteomes" id="UP000054770">
    <property type="component" value="Unassembled WGS sequence"/>
</dbReference>
<accession>A0A158J7V9</accession>
<dbReference type="AlphaFoldDB" id="A0A158J7V9"/>
<dbReference type="GO" id="GO:0016787">
    <property type="term" value="F:hydrolase activity"/>
    <property type="evidence" value="ECO:0007669"/>
    <property type="project" value="UniProtKB-KW"/>
</dbReference>
<keyword evidence="3" id="KW-1185">Reference proteome</keyword>
<sequence>MESSHSKNLHTERIRTSDSLTLAATCSGERGQPAVILLHGGGQTRHSWRGTVRSLGALGYHALAFDARGHGDSDWSPKPDYSYERLADDLQAVVSTMAAPPVIIGASMGGMTAMHAIGRNEAAFARAMVLVDIAPRVDPKGLKRVGDFLNGHRDGFANIEEAADAVAAYNPHRPRPRDPRGLMKNLRLRDDGRLHWHWDPRFFRERSDEQREKNAQRLLDMCRHITIPALLVHGAQSDVVTTHGIDELRARLPHLEVGRVSGAGHMIAGDRNEAFNGAIMPFLERHAPA</sequence>
<dbReference type="InterPro" id="IPR000073">
    <property type="entry name" value="AB_hydrolase_1"/>
</dbReference>
<keyword evidence="2" id="KW-0378">Hydrolase</keyword>
<organism evidence="2 3">
    <name type="scientific">Caballeronia choica</name>
    <dbReference type="NCBI Taxonomy" id="326476"/>
    <lineage>
        <taxon>Bacteria</taxon>
        <taxon>Pseudomonadati</taxon>
        <taxon>Pseudomonadota</taxon>
        <taxon>Betaproteobacteria</taxon>
        <taxon>Burkholderiales</taxon>
        <taxon>Burkholderiaceae</taxon>
        <taxon>Caballeronia</taxon>
    </lineage>
</organism>
<dbReference type="PRINTS" id="PR00111">
    <property type="entry name" value="ABHYDROLASE"/>
</dbReference>
<dbReference type="RefSeq" id="WP_087645609.1">
    <property type="nucleotide sequence ID" value="NZ_FCON02000035.1"/>
</dbReference>
<reference evidence="2" key="1">
    <citation type="submission" date="2016-01" db="EMBL/GenBank/DDBJ databases">
        <authorList>
            <person name="Peeters C."/>
        </authorList>
    </citation>
    <scope>NUCLEOTIDE SEQUENCE [LARGE SCALE GENOMIC DNA]</scope>
    <source>
        <strain evidence="2">LMG 22940</strain>
    </source>
</reference>
<feature type="domain" description="AB hydrolase-1" evidence="1">
    <location>
        <begin position="33"/>
        <end position="267"/>
    </location>
</feature>
<dbReference type="PANTHER" id="PTHR43194">
    <property type="entry name" value="HYDROLASE ALPHA/BETA FOLD FAMILY"/>
    <property type="match status" value="1"/>
</dbReference>
<dbReference type="Pfam" id="PF00561">
    <property type="entry name" value="Abhydrolase_1"/>
    <property type="match status" value="1"/>
</dbReference>
<dbReference type="Gene3D" id="3.40.50.1820">
    <property type="entry name" value="alpha/beta hydrolase"/>
    <property type="match status" value="1"/>
</dbReference>
<dbReference type="InterPro" id="IPR000639">
    <property type="entry name" value="Epox_hydrolase-like"/>
</dbReference>
<dbReference type="InterPro" id="IPR050228">
    <property type="entry name" value="Carboxylesterase_BioH"/>
</dbReference>
<dbReference type="SUPFAM" id="SSF53474">
    <property type="entry name" value="alpha/beta-Hydrolases"/>
    <property type="match status" value="1"/>
</dbReference>